<dbReference type="EMBL" id="CAADFZ010000063">
    <property type="protein sequence ID" value="VFK65463.1"/>
    <property type="molecule type" value="Genomic_DNA"/>
</dbReference>
<feature type="chain" id="PRO_5036113617" description="Phage Tail Collar Domain" evidence="2">
    <location>
        <begin position="24"/>
        <end position="420"/>
    </location>
</feature>
<evidence type="ECO:0000256" key="2">
    <source>
        <dbReference type="SAM" id="SignalP"/>
    </source>
</evidence>
<sequence>MKTSKPLFPLFLLLLLLPTLSFAATPFDYCDRQLEQEIRSAYSLDNLDQYRGYLREILNHSREALRDYVNADDGSIPAPLPIARDILLAEDANQETRRLLDTLRLRYAPSPELVLSDRDFQDFASRVLEGTIVARWQQCKTICTECLANTNGKQNGILYRVHGDQHGVFAVTFTYLPERKTDPVSVMVTGVTVSGGGVLNPPEIIRRGAILHRYNGATQTFSRTDPALDVSIRVDLDGREGVQIRISDRRPEAGLPVGAIIPSILSWEQYAKVANDTLPYDSRRNYWAPCDGRSIEGSRLQENGNHPNAPDLRGVFLRGMNRFANDEPVSVAGNRKDPDAGRKVASFQGYSVGGHGHGITVRKAEDQEPIRTTRPHSGIPIPPVAWHVGDPPGDRKPTQGNPTGETRPKNVALHYYIKIN</sequence>
<name>A0A451AHE0_9GAMM</name>
<dbReference type="SUPFAM" id="SSF88874">
    <property type="entry name" value="Receptor-binding domain of short tail fibre protein gp12"/>
    <property type="match status" value="1"/>
</dbReference>
<evidence type="ECO:0008006" key="5">
    <source>
        <dbReference type="Google" id="ProtNLM"/>
    </source>
</evidence>
<reference evidence="3" key="1">
    <citation type="submission" date="2019-02" db="EMBL/GenBank/DDBJ databases">
        <authorList>
            <person name="Gruber-Vodicka R. H."/>
            <person name="Seah K. B. B."/>
        </authorList>
    </citation>
    <scope>NUCLEOTIDE SEQUENCE</scope>
    <source>
        <strain evidence="4">BECK_BY19</strain>
        <strain evidence="3">BECK_BY8</strain>
    </source>
</reference>
<keyword evidence="2" id="KW-0732">Signal</keyword>
<evidence type="ECO:0000313" key="4">
    <source>
        <dbReference type="EMBL" id="VFK72412.1"/>
    </source>
</evidence>
<dbReference type="AlphaFoldDB" id="A0A451AHE0"/>
<feature type="region of interest" description="Disordered" evidence="1">
    <location>
        <begin position="370"/>
        <end position="409"/>
    </location>
</feature>
<organism evidence="3">
    <name type="scientific">Candidatus Kentrum sp. UNK</name>
    <dbReference type="NCBI Taxonomy" id="2126344"/>
    <lineage>
        <taxon>Bacteria</taxon>
        <taxon>Pseudomonadati</taxon>
        <taxon>Pseudomonadota</taxon>
        <taxon>Gammaproteobacteria</taxon>
        <taxon>Candidatus Kentrum</taxon>
    </lineage>
</organism>
<evidence type="ECO:0000256" key="1">
    <source>
        <dbReference type="SAM" id="MobiDB-lite"/>
    </source>
</evidence>
<accession>A0A451AHE0</accession>
<proteinExistence type="predicted"/>
<dbReference type="EMBL" id="CAADGD010000113">
    <property type="protein sequence ID" value="VFK72412.1"/>
    <property type="molecule type" value="Genomic_DNA"/>
</dbReference>
<feature type="signal peptide" evidence="2">
    <location>
        <begin position="1"/>
        <end position="23"/>
    </location>
</feature>
<protein>
    <recommendedName>
        <fullName evidence="5">Phage Tail Collar Domain</fullName>
    </recommendedName>
</protein>
<gene>
    <name evidence="3" type="ORF">BECKUNK1418G_GA0071005_106314</name>
    <name evidence="4" type="ORF">BECKUNK1418H_GA0071006_11138</name>
</gene>
<evidence type="ECO:0000313" key="3">
    <source>
        <dbReference type="EMBL" id="VFK65463.1"/>
    </source>
</evidence>